<evidence type="ECO:0000313" key="3">
    <source>
        <dbReference type="Proteomes" id="UP001156870"/>
    </source>
</evidence>
<gene>
    <name evidence="2" type="ORF">GCM10007877_05270</name>
</gene>
<feature type="domain" description="Water stress and hypersensitive response" evidence="1">
    <location>
        <begin position="35"/>
        <end position="153"/>
    </location>
</feature>
<keyword evidence="3" id="KW-1185">Reference proteome</keyword>
<dbReference type="GO" id="GO:0009269">
    <property type="term" value="P:response to desiccation"/>
    <property type="evidence" value="ECO:0007669"/>
    <property type="project" value="InterPro"/>
</dbReference>
<dbReference type="AlphaFoldDB" id="A0AA37WKC8"/>
<organism evidence="2 3">
    <name type="scientific">Marinibactrum halimedae</name>
    <dbReference type="NCBI Taxonomy" id="1444977"/>
    <lineage>
        <taxon>Bacteria</taxon>
        <taxon>Pseudomonadati</taxon>
        <taxon>Pseudomonadota</taxon>
        <taxon>Gammaproteobacteria</taxon>
        <taxon>Cellvibrionales</taxon>
        <taxon>Cellvibrionaceae</taxon>
        <taxon>Marinibactrum</taxon>
    </lineage>
</organism>
<dbReference type="SUPFAM" id="SSF117070">
    <property type="entry name" value="LEA14-like"/>
    <property type="match status" value="1"/>
</dbReference>
<sequence>MMLSKQLVLSLLSIICFVVISGCSVLQQSLEPLEVDVVKVRVLPANGMQQRFLLNLQVSNPNGVDLPIEGVSYALSLNGSSVLKGMTGEVPLIRAYSSTELELEARTHLLGIVQLVNTVLRDPGQQFSYELDATIDFANWIPSMNVTRKGDLPMVR</sequence>
<dbReference type="EMBL" id="BSPD01000020">
    <property type="protein sequence ID" value="GLS24813.1"/>
    <property type="molecule type" value="Genomic_DNA"/>
</dbReference>
<comment type="caution">
    <text evidence="2">The sequence shown here is derived from an EMBL/GenBank/DDBJ whole genome shotgun (WGS) entry which is preliminary data.</text>
</comment>
<dbReference type="InterPro" id="IPR013990">
    <property type="entry name" value="WHy-dom"/>
</dbReference>
<dbReference type="PROSITE" id="PS51257">
    <property type="entry name" value="PROKAR_LIPOPROTEIN"/>
    <property type="match status" value="1"/>
</dbReference>
<evidence type="ECO:0000313" key="2">
    <source>
        <dbReference type="EMBL" id="GLS24813.1"/>
    </source>
</evidence>
<name>A0AA37WKC8_9GAMM</name>
<accession>A0AA37WKC8</accession>
<dbReference type="Gene3D" id="2.60.40.1820">
    <property type="match status" value="1"/>
</dbReference>
<dbReference type="RefSeq" id="WP_232592363.1">
    <property type="nucleotide sequence ID" value="NZ_BSPD01000020.1"/>
</dbReference>
<evidence type="ECO:0000259" key="1">
    <source>
        <dbReference type="SMART" id="SM00769"/>
    </source>
</evidence>
<reference evidence="2 3" key="1">
    <citation type="journal article" date="2014" name="Int. J. Syst. Evol. Microbiol.">
        <title>Complete genome sequence of Corynebacterium casei LMG S-19264T (=DSM 44701T), isolated from a smear-ripened cheese.</title>
        <authorList>
            <consortium name="US DOE Joint Genome Institute (JGI-PGF)"/>
            <person name="Walter F."/>
            <person name="Albersmeier A."/>
            <person name="Kalinowski J."/>
            <person name="Ruckert C."/>
        </authorList>
    </citation>
    <scope>NUCLEOTIDE SEQUENCE [LARGE SCALE GENOMIC DNA]</scope>
    <source>
        <strain evidence="2 3">NBRC 110095</strain>
    </source>
</reference>
<dbReference type="Pfam" id="PF03168">
    <property type="entry name" value="LEA_2"/>
    <property type="match status" value="1"/>
</dbReference>
<dbReference type="InterPro" id="IPR004864">
    <property type="entry name" value="LEA_2"/>
</dbReference>
<dbReference type="Proteomes" id="UP001156870">
    <property type="component" value="Unassembled WGS sequence"/>
</dbReference>
<proteinExistence type="predicted"/>
<dbReference type="SMART" id="SM00769">
    <property type="entry name" value="WHy"/>
    <property type="match status" value="1"/>
</dbReference>
<protein>
    <recommendedName>
        <fullName evidence="1">Water stress and hypersensitive response domain-containing protein</fullName>
    </recommendedName>
</protein>